<dbReference type="InterPro" id="IPR001126">
    <property type="entry name" value="UmuC"/>
</dbReference>
<dbReference type="Pfam" id="PF00817">
    <property type="entry name" value="IMS"/>
    <property type="match status" value="1"/>
</dbReference>
<comment type="similarity">
    <text evidence="1">Belongs to the DNA polymerase type-Y family.</text>
</comment>
<dbReference type="InterPro" id="IPR017961">
    <property type="entry name" value="DNA_pol_Y-fam_little_finger"/>
</dbReference>
<dbReference type="GO" id="GO:0042276">
    <property type="term" value="P:error-prone translesion synthesis"/>
    <property type="evidence" value="ECO:0007669"/>
    <property type="project" value="TreeGrafter"/>
</dbReference>
<keyword evidence="5" id="KW-1185">Reference proteome</keyword>
<dbReference type="EMBL" id="QRUP01000004">
    <property type="protein sequence ID" value="RGR75601.1"/>
    <property type="molecule type" value="Genomic_DNA"/>
</dbReference>
<dbReference type="AlphaFoldDB" id="A0A412G4V4"/>
<dbReference type="GO" id="GO:0003887">
    <property type="term" value="F:DNA-directed DNA polymerase activity"/>
    <property type="evidence" value="ECO:0007669"/>
    <property type="project" value="TreeGrafter"/>
</dbReference>
<feature type="domain" description="UmuC" evidence="3">
    <location>
        <begin position="7"/>
        <end position="235"/>
    </location>
</feature>
<dbReference type="GO" id="GO:0006281">
    <property type="term" value="P:DNA repair"/>
    <property type="evidence" value="ECO:0007669"/>
    <property type="project" value="InterPro"/>
</dbReference>
<sequence>MQKQRVILAIDLKSFYASVECVDRALDPLTTHLVVADESRTEKTICLAVSPSLKKLGLAGRPRLFEVVQKIAFINAQRRREAPHGKLTGSSWDALTLDQKPGLAAAYIAAPPRMARYIEVSRQIYQLYLKYISPQDIHVYSIDEVFMDVSAYLKPLGISGRELAKRIVQDVLKTTGITATVGIGTNLYLAKVAMDIVAKHVEADADGTRVAELDEMSYRRQCWTHRPLTDFWRVGRGYAKKLEAHGLMTMGDIARCSLGGPDQFHNEALLYKLFGVNAELLIDHAWGWEPCTIAQIKAYKPVSRSLGSGQVLHCPYPAEKARLIIREMADLLALELVEKGLVTDQLGLYLGYAVENLRDPDRRREYQGPVTTDRNGREVPKSAHGTLRMARPNASGKQIVEAMLQLFDRIVNPKLLIHRVGINANQLRPESELKEKEYVEQFDLFSDSEALLRQRKQESAELEKEKQVQQAILKIKRKYGKNAVLKGTNLLEGATTIERNRQIGGHKA</sequence>
<dbReference type="GeneID" id="83014768"/>
<keyword evidence="4" id="KW-0489">Methyltransferase</keyword>
<comment type="caution">
    <text evidence="4">The sequence shown here is derived from an EMBL/GenBank/DDBJ whole genome shotgun (WGS) entry which is preliminary data.</text>
</comment>
<dbReference type="Gene3D" id="3.30.70.270">
    <property type="match status" value="1"/>
</dbReference>
<dbReference type="GO" id="GO:0032259">
    <property type="term" value="P:methylation"/>
    <property type="evidence" value="ECO:0007669"/>
    <property type="project" value="UniProtKB-KW"/>
</dbReference>
<dbReference type="SUPFAM" id="SSF56672">
    <property type="entry name" value="DNA/RNA polymerases"/>
    <property type="match status" value="1"/>
</dbReference>
<evidence type="ECO:0000259" key="3">
    <source>
        <dbReference type="PROSITE" id="PS50173"/>
    </source>
</evidence>
<dbReference type="PANTHER" id="PTHR11076:SF35">
    <property type="entry name" value="DNA REPAIR PROTEIN HOMOLOG YOBH"/>
    <property type="match status" value="1"/>
</dbReference>
<dbReference type="GO" id="GO:0003684">
    <property type="term" value="F:damaged DNA binding"/>
    <property type="evidence" value="ECO:0007669"/>
    <property type="project" value="InterPro"/>
</dbReference>
<evidence type="ECO:0000256" key="2">
    <source>
        <dbReference type="SAM" id="MobiDB-lite"/>
    </source>
</evidence>
<feature type="region of interest" description="Disordered" evidence="2">
    <location>
        <begin position="363"/>
        <end position="384"/>
    </location>
</feature>
<proteinExistence type="inferred from homology"/>
<organism evidence="4 5">
    <name type="scientific">Holdemania filiformis</name>
    <dbReference type="NCBI Taxonomy" id="61171"/>
    <lineage>
        <taxon>Bacteria</taxon>
        <taxon>Bacillati</taxon>
        <taxon>Bacillota</taxon>
        <taxon>Erysipelotrichia</taxon>
        <taxon>Erysipelotrichales</taxon>
        <taxon>Erysipelotrichaceae</taxon>
        <taxon>Holdemania</taxon>
    </lineage>
</organism>
<reference evidence="4 5" key="1">
    <citation type="submission" date="2018-08" db="EMBL/GenBank/DDBJ databases">
        <title>A genome reference for cultivated species of the human gut microbiota.</title>
        <authorList>
            <person name="Zou Y."/>
            <person name="Xue W."/>
            <person name="Luo G."/>
        </authorList>
    </citation>
    <scope>NUCLEOTIDE SEQUENCE [LARGE SCALE GENOMIC DNA]</scope>
    <source>
        <strain evidence="4 5">AF24-29</strain>
    </source>
</reference>
<dbReference type="RefSeq" id="WP_117894328.1">
    <property type="nucleotide sequence ID" value="NZ_CABJCV010000004.1"/>
</dbReference>
<evidence type="ECO:0000256" key="1">
    <source>
        <dbReference type="ARBA" id="ARBA00010945"/>
    </source>
</evidence>
<dbReference type="Proteomes" id="UP000284178">
    <property type="component" value="Unassembled WGS sequence"/>
</dbReference>
<dbReference type="PANTHER" id="PTHR11076">
    <property type="entry name" value="DNA REPAIR POLYMERASE UMUC / TRANSFERASE FAMILY MEMBER"/>
    <property type="match status" value="1"/>
</dbReference>
<accession>A0A412G4V4</accession>
<name>A0A412G4V4_9FIRM</name>
<dbReference type="GO" id="GO:0008168">
    <property type="term" value="F:methyltransferase activity"/>
    <property type="evidence" value="ECO:0007669"/>
    <property type="project" value="UniProtKB-KW"/>
</dbReference>
<gene>
    <name evidence="4" type="ORF">DWY25_05035</name>
</gene>
<dbReference type="PROSITE" id="PS50173">
    <property type="entry name" value="UMUC"/>
    <property type="match status" value="1"/>
</dbReference>
<dbReference type="InterPro" id="IPR043502">
    <property type="entry name" value="DNA/RNA_pol_sf"/>
</dbReference>
<keyword evidence="4" id="KW-0808">Transferase</keyword>
<dbReference type="InterPro" id="IPR043128">
    <property type="entry name" value="Rev_trsase/Diguanyl_cyclase"/>
</dbReference>
<dbReference type="InterPro" id="IPR050116">
    <property type="entry name" value="DNA_polymerase-Y"/>
</dbReference>
<dbReference type="GO" id="GO:0005829">
    <property type="term" value="C:cytosol"/>
    <property type="evidence" value="ECO:0007669"/>
    <property type="project" value="TreeGrafter"/>
</dbReference>
<dbReference type="Gene3D" id="1.10.150.20">
    <property type="entry name" value="5' to 3' exonuclease, C-terminal subdomain"/>
    <property type="match status" value="1"/>
</dbReference>
<dbReference type="Pfam" id="PF11799">
    <property type="entry name" value="IMS_C"/>
    <property type="match status" value="1"/>
</dbReference>
<evidence type="ECO:0000313" key="4">
    <source>
        <dbReference type="EMBL" id="RGR75601.1"/>
    </source>
</evidence>
<dbReference type="GO" id="GO:0009432">
    <property type="term" value="P:SOS response"/>
    <property type="evidence" value="ECO:0007669"/>
    <property type="project" value="TreeGrafter"/>
</dbReference>
<protein>
    <submittedName>
        <fullName evidence="4">DNA methylase</fullName>
    </submittedName>
</protein>
<evidence type="ECO:0000313" key="5">
    <source>
        <dbReference type="Proteomes" id="UP000284178"/>
    </source>
</evidence>